<dbReference type="EMBL" id="MG702567">
    <property type="protein sequence ID" value="AUO15102.1"/>
    <property type="molecule type" value="Genomic_DNA"/>
</dbReference>
<name>A0A2I6SC41_9VIRU</name>
<accession>A0A2I6SC41</accession>
<dbReference type="Proteomes" id="UP000267352">
    <property type="component" value="Segment"/>
</dbReference>
<sequence length="43" mass="4715">MAFNFEDSTNLFANMDLTAGTTTDPTAPISYSLKVYSPTLVLR</sequence>
<reference evidence="1" key="2">
    <citation type="journal article" date="2018" name="Genome Announc.">
        <title>First Report of a Complete Genome Sequence of White spot syndrome virus from India.</title>
        <authorList>
            <person name="Vinaya Kumar K."/>
            <person name="Shekhar M.S."/>
            <person name="Otta S.K."/>
            <person name="Karthic K."/>
            <person name="Ashok Kumar J."/>
            <person name="Gopikrishna G."/>
            <person name="Vijayan K.K."/>
        </authorList>
    </citation>
    <scope>NUCLEOTIDE SEQUENCE</scope>
    <source>
        <strain evidence="1">IN_AP4RU</strain>
    </source>
</reference>
<proteinExistence type="predicted"/>
<evidence type="ECO:0000313" key="1">
    <source>
        <dbReference type="EMBL" id="AUO15102.1"/>
    </source>
</evidence>
<reference evidence="1" key="1">
    <citation type="submission" date="2017-12" db="EMBL/GenBank/DDBJ databases">
        <authorList>
            <person name="Katneni V.K."/>
            <person name="Shekhar M.S."/>
            <person name="Otta S.K."/>
            <person name="Karthic K."/>
            <person name="Jangam A.K."/>
            <person name="Gopikrishna G."/>
            <person name="Vijayan K.K."/>
        </authorList>
    </citation>
    <scope>NUCLEOTIDE SEQUENCE [LARGE SCALE GENOMIC DNA]</scope>
    <source>
        <strain evidence="1">IN_AP4RU</strain>
    </source>
</reference>
<organism evidence="1">
    <name type="scientific">White spot syndrome virus</name>
    <dbReference type="NCBI Taxonomy" id="342409"/>
    <lineage>
        <taxon>Viruses</taxon>
        <taxon>Viruses incertae sedis</taxon>
        <taxon>Naldaviricetes</taxon>
        <taxon>Nimaviridae</taxon>
        <taxon>Whispovirus</taxon>
    </lineage>
</organism>
<protein>
    <submittedName>
        <fullName evidence="1">WSSV301</fullName>
    </submittedName>
</protein>